<dbReference type="RefSeq" id="WP_101466739.1">
    <property type="nucleotide sequence ID" value="NZ_PJMW01000002.1"/>
</dbReference>
<keyword evidence="3" id="KW-1185">Reference proteome</keyword>
<organism evidence="2 3">
    <name type="scientific">Nocardia fluminea</name>
    <dbReference type="NCBI Taxonomy" id="134984"/>
    <lineage>
        <taxon>Bacteria</taxon>
        <taxon>Bacillati</taxon>
        <taxon>Actinomycetota</taxon>
        <taxon>Actinomycetes</taxon>
        <taxon>Mycobacteriales</taxon>
        <taxon>Nocardiaceae</taxon>
        <taxon>Nocardia</taxon>
    </lineage>
</organism>
<dbReference type="InterPro" id="IPR046193">
    <property type="entry name" value="DUF6221"/>
</dbReference>
<dbReference type="AlphaFoldDB" id="A0A2N3VGZ0"/>
<evidence type="ECO:0000256" key="1">
    <source>
        <dbReference type="SAM" id="MobiDB-lite"/>
    </source>
</evidence>
<comment type="caution">
    <text evidence="2">The sequence shown here is derived from an EMBL/GenBank/DDBJ whole genome shotgun (WGS) entry which is preliminary data.</text>
</comment>
<proteinExistence type="predicted"/>
<name>A0A2N3VGZ0_9NOCA</name>
<evidence type="ECO:0000313" key="3">
    <source>
        <dbReference type="Proteomes" id="UP000233766"/>
    </source>
</evidence>
<feature type="region of interest" description="Disordered" evidence="1">
    <location>
        <begin position="137"/>
        <end position="161"/>
    </location>
</feature>
<gene>
    <name evidence="2" type="ORF">ATK86_5329</name>
</gene>
<sequence length="161" mass="17665">MSTIEDFITQRLAEDERQAGVAAEARGDHWCADYDGVAGPHGRVGYDMDTNVIDHIANHDPARVLRQVAAVRDILGLAQSAMGAHQADYEPGGTGDEAMYGYRMGAAFAYDPVLKAIAATWSDHPDFQPEWATTDVKRSVVRNRPQGRVRDTKDTPRPDQG</sequence>
<dbReference type="Pfam" id="PF19730">
    <property type="entry name" value="DUF6221"/>
    <property type="match status" value="1"/>
</dbReference>
<evidence type="ECO:0000313" key="2">
    <source>
        <dbReference type="EMBL" id="PKV80892.1"/>
    </source>
</evidence>
<feature type="compositionally biased region" description="Basic and acidic residues" evidence="1">
    <location>
        <begin position="148"/>
        <end position="161"/>
    </location>
</feature>
<dbReference type="OrthoDB" id="4290974at2"/>
<accession>A0A2N3VGZ0</accession>
<dbReference type="EMBL" id="PJMW01000002">
    <property type="protein sequence ID" value="PKV80892.1"/>
    <property type="molecule type" value="Genomic_DNA"/>
</dbReference>
<reference evidence="2 3" key="1">
    <citation type="submission" date="2017-12" db="EMBL/GenBank/DDBJ databases">
        <title>Sequencing the genomes of 1000 Actinobacteria strains.</title>
        <authorList>
            <person name="Klenk H.-P."/>
        </authorList>
    </citation>
    <scope>NUCLEOTIDE SEQUENCE [LARGE SCALE GENOMIC DNA]</scope>
    <source>
        <strain evidence="2 3">DSM 44489</strain>
    </source>
</reference>
<protein>
    <submittedName>
        <fullName evidence="2">Uncharacterized protein</fullName>
    </submittedName>
</protein>
<dbReference type="Proteomes" id="UP000233766">
    <property type="component" value="Unassembled WGS sequence"/>
</dbReference>